<evidence type="ECO:0000256" key="1">
    <source>
        <dbReference type="SAM" id="Phobius"/>
    </source>
</evidence>
<feature type="transmembrane region" description="Helical" evidence="1">
    <location>
        <begin position="228"/>
        <end position="251"/>
    </location>
</feature>
<name>A0ABX8WBJ8_9LACO</name>
<keyword evidence="1" id="KW-0472">Membrane</keyword>
<keyword evidence="3" id="KW-1185">Reference proteome</keyword>
<gene>
    <name evidence="2" type="ORF">GYM71_09260</name>
</gene>
<dbReference type="EMBL" id="CP048268">
    <property type="protein sequence ID" value="QYN53593.1"/>
    <property type="molecule type" value="Genomic_DNA"/>
</dbReference>
<evidence type="ECO:0000313" key="2">
    <source>
        <dbReference type="EMBL" id="QYN53593.1"/>
    </source>
</evidence>
<sequence length="261" mass="29590">MKFLWSRLEKRWFFFALVLAVIISGLQFFPLKTIPPEDSPYTRWLGIDSFSFAPIAFFILLPLLASIPASTLLKDDYQSGLLSKFKLNEPLNRVLRQYVSIAFITGFIVTAIPLLINLCSWFMVLPNIRPDNLLNKNILVININTMFVALYYSHPLLHALLSIIFASFWGGLFAIFGVVTSLWIKNRFLAMCSSLILQIVLLLLNAFIKLPNLVSYAPADFLHETAPTANVSLLVTGIVTLLLILYCLVMFQIDKKRLVSL</sequence>
<keyword evidence="1" id="KW-1133">Transmembrane helix</keyword>
<feature type="transmembrane region" description="Helical" evidence="1">
    <location>
        <begin position="94"/>
        <end position="124"/>
    </location>
</feature>
<evidence type="ECO:0008006" key="4">
    <source>
        <dbReference type="Google" id="ProtNLM"/>
    </source>
</evidence>
<organism evidence="2 3">
    <name type="scientific">Lactobacillus panisapium</name>
    <dbReference type="NCBI Taxonomy" id="2012495"/>
    <lineage>
        <taxon>Bacteria</taxon>
        <taxon>Bacillati</taxon>
        <taxon>Bacillota</taxon>
        <taxon>Bacilli</taxon>
        <taxon>Lactobacillales</taxon>
        <taxon>Lactobacillaceae</taxon>
        <taxon>Lactobacillus</taxon>
    </lineage>
</organism>
<evidence type="ECO:0000313" key="3">
    <source>
        <dbReference type="Proteomes" id="UP000826550"/>
    </source>
</evidence>
<dbReference type="Proteomes" id="UP000826550">
    <property type="component" value="Chromosome"/>
</dbReference>
<proteinExistence type="predicted"/>
<protein>
    <recommendedName>
        <fullName evidence="4">ABC-2 family transporter protein</fullName>
    </recommendedName>
</protein>
<reference evidence="2 3" key="1">
    <citation type="submission" date="2020-01" db="EMBL/GenBank/DDBJ databases">
        <title>Vast differences in strain-level diversity in the gut microbiota of two closely related honey bee species.</title>
        <authorList>
            <person name="Ellegaard K.M."/>
            <person name="Suenami S."/>
            <person name="Miyazaki R."/>
            <person name="Engel P."/>
        </authorList>
    </citation>
    <scope>NUCLEOTIDE SEQUENCE [LARGE SCALE GENOMIC DNA]</scope>
    <source>
        <strain evidence="2 3">ESL0416</strain>
    </source>
</reference>
<feature type="transmembrane region" description="Helical" evidence="1">
    <location>
        <begin position="12"/>
        <end position="31"/>
    </location>
</feature>
<feature type="transmembrane region" description="Helical" evidence="1">
    <location>
        <begin position="51"/>
        <end position="73"/>
    </location>
</feature>
<feature type="transmembrane region" description="Helical" evidence="1">
    <location>
        <begin position="188"/>
        <end position="208"/>
    </location>
</feature>
<feature type="transmembrane region" description="Helical" evidence="1">
    <location>
        <begin position="156"/>
        <end position="176"/>
    </location>
</feature>
<dbReference type="RefSeq" id="WP_220220254.1">
    <property type="nucleotide sequence ID" value="NZ_CP048268.1"/>
</dbReference>
<accession>A0ABX8WBJ8</accession>
<keyword evidence="1" id="KW-0812">Transmembrane</keyword>